<dbReference type="InterPro" id="IPR052745">
    <property type="entry name" value="G3P_Oxidase/Oxidoreductase"/>
</dbReference>
<evidence type="ECO:0000313" key="3">
    <source>
        <dbReference type="EMBL" id="AGK97022.1"/>
    </source>
</evidence>
<dbReference type="STRING" id="86416.Clopa_2144"/>
<dbReference type="AlphaFoldDB" id="R4K1R8"/>
<dbReference type="eggNOG" id="COG0579">
    <property type="taxonomic scope" value="Bacteria"/>
</dbReference>
<evidence type="ECO:0000313" key="4">
    <source>
        <dbReference type="Proteomes" id="UP000013523"/>
    </source>
</evidence>
<protein>
    <submittedName>
        <fullName evidence="3">Putative dehydrogenase</fullName>
    </submittedName>
</protein>
<evidence type="ECO:0000259" key="2">
    <source>
        <dbReference type="Pfam" id="PF04324"/>
    </source>
</evidence>
<dbReference type="Proteomes" id="UP000013523">
    <property type="component" value="Chromosome"/>
</dbReference>
<gene>
    <name evidence="3" type="ORF">Clopa_2144</name>
</gene>
<dbReference type="HOGENOM" id="CLU_024775_3_1_9"/>
<dbReference type="PANTHER" id="PTHR42720:SF1">
    <property type="entry name" value="GLYCEROL 3-PHOSPHATE OXIDASE"/>
    <property type="match status" value="1"/>
</dbReference>
<feature type="domain" description="FAD dependent oxidoreductase" evidence="1">
    <location>
        <begin position="3"/>
        <end position="351"/>
    </location>
</feature>
<dbReference type="Gene3D" id="1.10.10.1100">
    <property type="entry name" value="BFD-like [2Fe-2S]-binding domain"/>
    <property type="match status" value="1"/>
</dbReference>
<dbReference type="Pfam" id="PF04324">
    <property type="entry name" value="Fer2_BFD"/>
    <property type="match status" value="1"/>
</dbReference>
<dbReference type="InterPro" id="IPR007419">
    <property type="entry name" value="BFD-like_2Fe2S-bd_dom"/>
</dbReference>
<sequence>MYDVAVIGSGIVGAFIARELSKYNVSIAIVEKNSDVSNGTTGSNCCNIYEPFRQPVGSLNQKLLIRGNEIYDEICEELEVPFKRMGSLTVGFDEEDREKIENMHAKAVKSNAPGVRIVNREEIAELEPNIDSKFEFGFYSPNCGCLWPFQMVVALVENAMDNGAELFLNSEVEDIKKLDKGFKVIAKNNTIEAKCIINCAGLYADKINNSLVENSKFNIIPKKAQFIVFNENIGPMFKHLVNRCPKEGDRGLNILPTVGGNIMMGPVFESASDKESFETSADKIEILKKKMSRLSDKIPFDNIIRCFSGLNGKEESGKVILGESEKVKGFINAASVDQGITCAPAIAEMIAGMVKHVFERDYEAITQKTDFNPKRRKIYRFKELNDNEKEELIKKDSKYGRVICRCEMITEGEIVDAIHRNCGATTVKGVKNRTKALMGECQGSFCEPKILEILSRELGKSMSEIEYDNKGSYILLNDSLI</sequence>
<dbReference type="InterPro" id="IPR006076">
    <property type="entry name" value="FAD-dep_OxRdtase"/>
</dbReference>
<dbReference type="EMBL" id="CP003261">
    <property type="protein sequence ID" value="AGK97022.1"/>
    <property type="molecule type" value="Genomic_DNA"/>
</dbReference>
<dbReference type="PATRIC" id="fig|86416.3.peg.2117"/>
<dbReference type="Gene3D" id="3.50.50.60">
    <property type="entry name" value="FAD/NAD(P)-binding domain"/>
    <property type="match status" value="1"/>
</dbReference>
<accession>R4K1R8</accession>
<dbReference type="RefSeq" id="WP_015615329.1">
    <property type="nucleotide sequence ID" value="NC_021182.1"/>
</dbReference>
<dbReference type="Gene3D" id="3.30.9.10">
    <property type="entry name" value="D-Amino Acid Oxidase, subunit A, domain 2"/>
    <property type="match status" value="1"/>
</dbReference>
<evidence type="ECO:0000259" key="1">
    <source>
        <dbReference type="Pfam" id="PF01266"/>
    </source>
</evidence>
<proteinExistence type="predicted"/>
<name>R4K1R8_CLOPA</name>
<organism evidence="3 4">
    <name type="scientific">Clostridium pasteurianum BC1</name>
    <dbReference type="NCBI Taxonomy" id="86416"/>
    <lineage>
        <taxon>Bacteria</taxon>
        <taxon>Bacillati</taxon>
        <taxon>Bacillota</taxon>
        <taxon>Clostridia</taxon>
        <taxon>Eubacteriales</taxon>
        <taxon>Clostridiaceae</taxon>
        <taxon>Clostridium</taxon>
    </lineage>
</organism>
<dbReference type="PANTHER" id="PTHR42720">
    <property type="entry name" value="GLYCEROL-3-PHOSPHATE DEHYDROGENASE"/>
    <property type="match status" value="1"/>
</dbReference>
<dbReference type="CDD" id="cd19946">
    <property type="entry name" value="GlpA-like_Fer2_BFD-like"/>
    <property type="match status" value="1"/>
</dbReference>
<dbReference type="InterPro" id="IPR036188">
    <property type="entry name" value="FAD/NAD-bd_sf"/>
</dbReference>
<dbReference type="InterPro" id="IPR041854">
    <property type="entry name" value="BFD-like_2Fe2S-bd_dom_sf"/>
</dbReference>
<dbReference type="OrthoDB" id="9801699at2"/>
<keyword evidence="4" id="KW-1185">Reference proteome</keyword>
<dbReference type="SUPFAM" id="SSF51905">
    <property type="entry name" value="FAD/NAD(P)-binding domain"/>
    <property type="match status" value="1"/>
</dbReference>
<reference evidence="3 4" key="1">
    <citation type="submission" date="2012-01" db="EMBL/GenBank/DDBJ databases">
        <title>Complete sequence of chromosome of Clostridium pasteurianum BC1.</title>
        <authorList>
            <consortium name="US DOE Joint Genome Institute"/>
            <person name="Lucas S."/>
            <person name="Han J."/>
            <person name="Lapidus A."/>
            <person name="Cheng J.-F."/>
            <person name="Goodwin L."/>
            <person name="Pitluck S."/>
            <person name="Peters L."/>
            <person name="Mikhailova N."/>
            <person name="Teshima H."/>
            <person name="Detter J.C."/>
            <person name="Han C."/>
            <person name="Tapia R."/>
            <person name="Land M."/>
            <person name="Hauser L."/>
            <person name="Kyrpides N."/>
            <person name="Ivanova N."/>
            <person name="Pagani I."/>
            <person name="Dunn J."/>
            <person name="Taghavi S."/>
            <person name="Francis A."/>
            <person name="van der Lelie D."/>
            <person name="Woyke T."/>
        </authorList>
    </citation>
    <scope>NUCLEOTIDE SEQUENCE [LARGE SCALE GENOMIC DNA]</scope>
    <source>
        <strain evidence="3 4">BC1</strain>
    </source>
</reference>
<dbReference type="Pfam" id="PF01266">
    <property type="entry name" value="DAO"/>
    <property type="match status" value="1"/>
</dbReference>
<feature type="domain" description="BFD-like [2Fe-2S]-binding" evidence="2">
    <location>
        <begin position="402"/>
        <end position="455"/>
    </location>
</feature>
<dbReference type="KEGG" id="cpas:Clopa_2144"/>